<evidence type="ECO:0000256" key="6">
    <source>
        <dbReference type="ARBA" id="ARBA00023033"/>
    </source>
</evidence>
<dbReference type="Gene3D" id="1.10.630.10">
    <property type="entry name" value="Cytochrome P450"/>
    <property type="match status" value="1"/>
</dbReference>
<dbReference type="InterPro" id="IPR036396">
    <property type="entry name" value="Cyt_P450_sf"/>
</dbReference>
<evidence type="ECO:0000256" key="7">
    <source>
        <dbReference type="PIRSR" id="PIRSR602403-1"/>
    </source>
</evidence>
<evidence type="ECO:0000256" key="4">
    <source>
        <dbReference type="ARBA" id="ARBA00022723"/>
    </source>
</evidence>
<organism evidence="8 9">
    <name type="scientific">Colletotrichum zoysiae</name>
    <dbReference type="NCBI Taxonomy" id="1216348"/>
    <lineage>
        <taxon>Eukaryota</taxon>
        <taxon>Fungi</taxon>
        <taxon>Dikarya</taxon>
        <taxon>Ascomycota</taxon>
        <taxon>Pezizomycotina</taxon>
        <taxon>Sordariomycetes</taxon>
        <taxon>Hypocreomycetidae</taxon>
        <taxon>Glomerellales</taxon>
        <taxon>Glomerellaceae</taxon>
        <taxon>Colletotrichum</taxon>
        <taxon>Colletotrichum graminicola species complex</taxon>
    </lineage>
</organism>
<keyword evidence="9" id="KW-1185">Reference proteome</keyword>
<dbReference type="InterPro" id="IPR001128">
    <property type="entry name" value="Cyt_P450"/>
</dbReference>
<dbReference type="PANTHER" id="PTHR24304">
    <property type="entry name" value="CYTOCHROME P450 FAMILY 7"/>
    <property type="match status" value="1"/>
</dbReference>
<keyword evidence="6" id="KW-0503">Monooxygenase</keyword>
<dbReference type="GO" id="GO:0016705">
    <property type="term" value="F:oxidoreductase activity, acting on paired donors, with incorporation or reduction of molecular oxygen"/>
    <property type="evidence" value="ECO:0007669"/>
    <property type="project" value="InterPro"/>
</dbReference>
<dbReference type="PRINTS" id="PR00465">
    <property type="entry name" value="EP450IV"/>
</dbReference>
<proteinExistence type="inferred from homology"/>
<dbReference type="AlphaFoldDB" id="A0AAD9HV38"/>
<comment type="similarity">
    <text evidence="2">Belongs to the cytochrome P450 family.</text>
</comment>
<accession>A0AAD9HV38</accession>
<gene>
    <name evidence="8" type="ORF">LX32DRAFT_606938</name>
</gene>
<evidence type="ECO:0000313" key="8">
    <source>
        <dbReference type="EMBL" id="KAK2035643.1"/>
    </source>
</evidence>
<evidence type="ECO:0000256" key="2">
    <source>
        <dbReference type="ARBA" id="ARBA00010617"/>
    </source>
</evidence>
<evidence type="ECO:0000256" key="1">
    <source>
        <dbReference type="ARBA" id="ARBA00001971"/>
    </source>
</evidence>
<dbReference type="InterPro" id="IPR050529">
    <property type="entry name" value="CYP450_sterol_14alpha_dmase"/>
</dbReference>
<name>A0AAD9HV38_9PEZI</name>
<evidence type="ECO:0000256" key="3">
    <source>
        <dbReference type="ARBA" id="ARBA00022617"/>
    </source>
</evidence>
<keyword evidence="6" id="KW-0560">Oxidoreductase</keyword>
<keyword evidence="5 7" id="KW-0408">Iron</keyword>
<dbReference type="CDD" id="cd11040">
    <property type="entry name" value="CYP7_CYP8-like"/>
    <property type="match status" value="1"/>
</dbReference>
<protein>
    <submittedName>
        <fullName evidence="8">Cytochrome P450</fullName>
    </submittedName>
</protein>
<reference evidence="8" key="1">
    <citation type="submission" date="2021-06" db="EMBL/GenBank/DDBJ databases">
        <title>Comparative genomics, transcriptomics and evolutionary studies reveal genomic signatures of adaptation to plant cell wall in hemibiotrophic fungi.</title>
        <authorList>
            <consortium name="DOE Joint Genome Institute"/>
            <person name="Baroncelli R."/>
            <person name="Diaz J.F."/>
            <person name="Benocci T."/>
            <person name="Peng M."/>
            <person name="Battaglia E."/>
            <person name="Haridas S."/>
            <person name="Andreopoulos W."/>
            <person name="Labutti K."/>
            <person name="Pangilinan J."/>
            <person name="Floch G.L."/>
            <person name="Makela M.R."/>
            <person name="Henrissat B."/>
            <person name="Grigoriev I.V."/>
            <person name="Crouch J.A."/>
            <person name="De Vries R.P."/>
            <person name="Sukno S.A."/>
            <person name="Thon M.R."/>
        </authorList>
    </citation>
    <scope>NUCLEOTIDE SEQUENCE</scope>
    <source>
        <strain evidence="8">MAFF235873</strain>
    </source>
</reference>
<dbReference type="GO" id="GO:0005506">
    <property type="term" value="F:iron ion binding"/>
    <property type="evidence" value="ECO:0007669"/>
    <property type="project" value="InterPro"/>
</dbReference>
<sequence>MDSTHASFASDPSRGLLQSLQRHMTTSTTAWLLLSVLSIAFFCYRLQQNGNEPPALPELIPFSNTYQYITDNGRFLERATEALKKKSIVKFKLGTDTVYLVAGSHNVQKLFRNSSSNALSSDKFIIMVNERVQGMTRDDVAKLRNDRSGRLKTPAPGMEGVSQHQRYWAGLHHIFHEHLFRPEATALLAQSFITFFGEKLEQRPLMEWETVLLFKHLKKDMTEAATISLAGRKLIEDHPEFVDTFWEFDTIAMQLMYGLPSWYNPEPKRIQQKTFSMMKDVVTNAWSTFDWNGPDADADWEPIFGSRLHREHSRHWKEKGFSMETRAGMHIGNITAINSNSIPQATWAVMEVAKDSSLFKAVREEIQEAQITDPVTSQATFDVPKLVALPLLQSIYVETMRMHVSINITREVLEPMEIDGYLLERGSLVQAPTQIGHFNEEVWGAEGHPASEFWAERHVKYAEKVDEAGNVKKVKEFSMAGRPSDFFPFGGGISMCPGRFFAKQEIMLAVSMIVTRFDVEFEDWVKFDGSRSDRPANNDKAYVGAGSVPPDRDMKIRWKRLW</sequence>
<dbReference type="GO" id="GO:0020037">
    <property type="term" value="F:heme binding"/>
    <property type="evidence" value="ECO:0007669"/>
    <property type="project" value="InterPro"/>
</dbReference>
<dbReference type="InterPro" id="IPR002403">
    <property type="entry name" value="Cyt_P450_E_grp-IV"/>
</dbReference>
<feature type="binding site" description="axial binding residue" evidence="7">
    <location>
        <position position="496"/>
    </location>
    <ligand>
        <name>heme</name>
        <dbReference type="ChEBI" id="CHEBI:30413"/>
    </ligand>
    <ligandPart>
        <name>Fe</name>
        <dbReference type="ChEBI" id="CHEBI:18248"/>
    </ligandPart>
</feature>
<dbReference type="Pfam" id="PF00067">
    <property type="entry name" value="p450"/>
    <property type="match status" value="1"/>
</dbReference>
<evidence type="ECO:0000313" key="9">
    <source>
        <dbReference type="Proteomes" id="UP001232148"/>
    </source>
</evidence>
<dbReference type="PANTHER" id="PTHR24304:SF2">
    <property type="entry name" value="24-HYDROXYCHOLESTEROL 7-ALPHA-HYDROXYLASE"/>
    <property type="match status" value="1"/>
</dbReference>
<dbReference type="GO" id="GO:0008395">
    <property type="term" value="F:steroid hydroxylase activity"/>
    <property type="evidence" value="ECO:0007669"/>
    <property type="project" value="TreeGrafter"/>
</dbReference>
<keyword evidence="4 7" id="KW-0479">Metal-binding</keyword>
<dbReference type="Proteomes" id="UP001232148">
    <property type="component" value="Unassembled WGS sequence"/>
</dbReference>
<dbReference type="SUPFAM" id="SSF48264">
    <property type="entry name" value="Cytochrome P450"/>
    <property type="match status" value="1"/>
</dbReference>
<keyword evidence="3 7" id="KW-0349">Heme</keyword>
<comment type="cofactor">
    <cofactor evidence="1 7">
        <name>heme</name>
        <dbReference type="ChEBI" id="CHEBI:30413"/>
    </cofactor>
</comment>
<comment type="caution">
    <text evidence="8">The sequence shown here is derived from an EMBL/GenBank/DDBJ whole genome shotgun (WGS) entry which is preliminary data.</text>
</comment>
<evidence type="ECO:0000256" key="5">
    <source>
        <dbReference type="ARBA" id="ARBA00023004"/>
    </source>
</evidence>
<dbReference type="EMBL" id="MU842808">
    <property type="protein sequence ID" value="KAK2035643.1"/>
    <property type="molecule type" value="Genomic_DNA"/>
</dbReference>